<comment type="caution">
    <text evidence="2">The sequence shown here is derived from an EMBL/GenBank/DDBJ whole genome shotgun (WGS) entry which is preliminary data.</text>
</comment>
<dbReference type="RefSeq" id="WP_211756365.1">
    <property type="nucleotide sequence ID" value="NZ_JAERKE010000021.1"/>
</dbReference>
<sequence>MELAEIIGENLRVLMAISKIRVGELSTKSGISRNTITTLRKGKFKMIQTKSLQRLADCLNVTVAQLVTPFKEE</sequence>
<reference evidence="2" key="1">
    <citation type="submission" date="2020-12" db="EMBL/GenBank/DDBJ databases">
        <authorList>
            <person name="Mcmullen J.G."/>
        </authorList>
    </citation>
    <scope>NUCLEOTIDE SEQUENCE</scope>
    <source>
        <strain evidence="2">Dm-2019-70</strain>
    </source>
</reference>
<evidence type="ECO:0000313" key="2">
    <source>
        <dbReference type="EMBL" id="MBS1011497.1"/>
    </source>
</evidence>
<dbReference type="InterPro" id="IPR001387">
    <property type="entry name" value="Cro/C1-type_HTH"/>
</dbReference>
<dbReference type="Pfam" id="PF13443">
    <property type="entry name" value="HTH_26"/>
    <property type="match status" value="1"/>
</dbReference>
<protein>
    <submittedName>
        <fullName evidence="2">Helix-turn-helix transcriptional regulator</fullName>
    </submittedName>
</protein>
<dbReference type="PROSITE" id="PS50943">
    <property type="entry name" value="HTH_CROC1"/>
    <property type="match status" value="1"/>
</dbReference>
<proteinExistence type="predicted"/>
<dbReference type="InterPro" id="IPR010982">
    <property type="entry name" value="Lambda_DNA-bd_dom_sf"/>
</dbReference>
<organism evidence="2 3">
    <name type="scientific">Levilactobacillus brevis</name>
    <name type="common">Lactobacillus brevis</name>
    <dbReference type="NCBI Taxonomy" id="1580"/>
    <lineage>
        <taxon>Bacteria</taxon>
        <taxon>Bacillati</taxon>
        <taxon>Bacillota</taxon>
        <taxon>Bacilli</taxon>
        <taxon>Lactobacillales</taxon>
        <taxon>Lactobacillaceae</taxon>
        <taxon>Levilactobacillus</taxon>
    </lineage>
</organism>
<dbReference type="AlphaFoldDB" id="A0AA41JTW2"/>
<evidence type="ECO:0000259" key="1">
    <source>
        <dbReference type="PROSITE" id="PS50943"/>
    </source>
</evidence>
<dbReference type="GO" id="GO:0003677">
    <property type="term" value="F:DNA binding"/>
    <property type="evidence" value="ECO:0007669"/>
    <property type="project" value="InterPro"/>
</dbReference>
<reference evidence="2" key="2">
    <citation type="submission" date="2022-09" db="EMBL/GenBank/DDBJ databases">
        <title>Genome-inferred correspondence between phylogeny and metabolic traits in the wild Drosophila gut microbiome.</title>
        <authorList>
            <person name="Bueno E."/>
            <person name="Blow F."/>
            <person name="Douglas A.E."/>
        </authorList>
    </citation>
    <scope>NUCLEOTIDE SEQUENCE</scope>
    <source>
        <strain evidence="2">Dm-2019-70</strain>
    </source>
</reference>
<dbReference type="SUPFAM" id="SSF47413">
    <property type="entry name" value="lambda repressor-like DNA-binding domains"/>
    <property type="match status" value="1"/>
</dbReference>
<name>A0AA41JTW2_LEVBR</name>
<evidence type="ECO:0000313" key="3">
    <source>
        <dbReference type="Proteomes" id="UP000676478"/>
    </source>
</evidence>
<accession>A0AA41JTW2</accession>
<dbReference type="SMART" id="SM00530">
    <property type="entry name" value="HTH_XRE"/>
    <property type="match status" value="1"/>
</dbReference>
<dbReference type="EMBL" id="JAERKF010000017">
    <property type="protein sequence ID" value="MBS1011497.1"/>
    <property type="molecule type" value="Genomic_DNA"/>
</dbReference>
<dbReference type="Proteomes" id="UP000676478">
    <property type="component" value="Unassembled WGS sequence"/>
</dbReference>
<dbReference type="Gene3D" id="1.10.260.40">
    <property type="entry name" value="lambda repressor-like DNA-binding domains"/>
    <property type="match status" value="1"/>
</dbReference>
<gene>
    <name evidence="2" type="ORF">JK167_11755</name>
</gene>
<dbReference type="CDD" id="cd00093">
    <property type="entry name" value="HTH_XRE"/>
    <property type="match status" value="1"/>
</dbReference>
<feature type="domain" description="HTH cro/C1-type" evidence="1">
    <location>
        <begin position="24"/>
        <end position="66"/>
    </location>
</feature>